<dbReference type="Proteomes" id="UP000214610">
    <property type="component" value="Unassembled WGS sequence"/>
</dbReference>
<keyword evidence="1" id="KW-0143">Chaperone</keyword>
<accession>A0A227KAD3</accession>
<dbReference type="PANTHER" id="PTHR34227:SF1">
    <property type="entry name" value="DIMETHYL SULFOXIDE REDUCTASE CHAPERONE-RELATED"/>
    <property type="match status" value="1"/>
</dbReference>
<evidence type="ECO:0000256" key="1">
    <source>
        <dbReference type="ARBA" id="ARBA00023186"/>
    </source>
</evidence>
<gene>
    <name evidence="2" type="ORF">ADH67_11900</name>
</gene>
<evidence type="ECO:0000313" key="3">
    <source>
        <dbReference type="Proteomes" id="UP000214610"/>
    </source>
</evidence>
<dbReference type="EMBL" id="NHMP01000011">
    <property type="protein sequence ID" value="OXE44426.1"/>
    <property type="molecule type" value="Genomic_DNA"/>
</dbReference>
<evidence type="ECO:0008006" key="4">
    <source>
        <dbReference type="Google" id="ProtNLM"/>
    </source>
</evidence>
<proteinExistence type="predicted"/>
<reference evidence="3" key="1">
    <citation type="submission" date="2017-05" db="EMBL/GenBank/DDBJ databases">
        <title>Improved OligoMM genomes.</title>
        <authorList>
            <person name="Garzetti D."/>
        </authorList>
    </citation>
    <scope>NUCLEOTIDE SEQUENCE [LARGE SCALE GENOMIC DNA]</scope>
    <source>
        <strain evidence="3">YL45</strain>
    </source>
</reference>
<dbReference type="AlphaFoldDB" id="A0A227KAD3"/>
<dbReference type="Gene3D" id="1.10.3480.10">
    <property type="entry name" value="TorD-like"/>
    <property type="match status" value="1"/>
</dbReference>
<keyword evidence="3" id="KW-1185">Reference proteome</keyword>
<dbReference type="RefSeq" id="WP_066593708.1">
    <property type="nucleotide sequence ID" value="NZ_CAJTBZ010000043.1"/>
</dbReference>
<name>A0A227KAD3_9BURK</name>
<organism evidence="2 3">
    <name type="scientific">Turicimonas muris</name>
    <dbReference type="NCBI Taxonomy" id="1796652"/>
    <lineage>
        <taxon>Bacteria</taxon>
        <taxon>Pseudomonadati</taxon>
        <taxon>Pseudomonadota</taxon>
        <taxon>Betaproteobacteria</taxon>
        <taxon>Burkholderiales</taxon>
        <taxon>Sutterellaceae</taxon>
        <taxon>Turicimonas</taxon>
    </lineage>
</organism>
<dbReference type="Pfam" id="PF02613">
    <property type="entry name" value="Nitrate_red_del"/>
    <property type="match status" value="1"/>
</dbReference>
<dbReference type="InterPro" id="IPR050289">
    <property type="entry name" value="TorD/DmsD_chaperones"/>
</dbReference>
<comment type="caution">
    <text evidence="2">The sequence shown here is derived from an EMBL/GenBank/DDBJ whole genome shotgun (WGS) entry which is preliminary data.</text>
</comment>
<sequence>MDEKFSEVMNSRAAVYKLLGRLFRKEADEELVGQLRVLDFSEVPSAKVKDGFKKMKSVVADSSNLLDDLAVDYARVFLGAGIAEGLVAFPFESVYTSKDRLVMQDAYEQVLRIYRSNGVEKIDADLYEDHIGLELEFMGHLCAQAAQLAAEGKETELSANFDLQQSFLVKHLLNWTPDFLKDIQGVPATDFYKGVALVTEGFLEMEKEFFLNDN</sequence>
<evidence type="ECO:0000313" key="2">
    <source>
        <dbReference type="EMBL" id="OXE44426.1"/>
    </source>
</evidence>
<dbReference type="InterPro" id="IPR036411">
    <property type="entry name" value="TorD-like_sf"/>
</dbReference>
<dbReference type="InterPro" id="IPR020945">
    <property type="entry name" value="DMSO/NO3_reduct_chaperone"/>
</dbReference>
<dbReference type="GeneID" id="78361843"/>
<dbReference type="PANTHER" id="PTHR34227">
    <property type="entry name" value="CHAPERONE PROTEIN YCDY"/>
    <property type="match status" value="1"/>
</dbReference>
<dbReference type="SUPFAM" id="SSF89155">
    <property type="entry name" value="TorD-like"/>
    <property type="match status" value="1"/>
</dbReference>
<protein>
    <recommendedName>
        <fullName evidence="4">Molecular chaperone TorD</fullName>
    </recommendedName>
</protein>